<dbReference type="InterPro" id="IPR013216">
    <property type="entry name" value="Methyltransf_11"/>
</dbReference>
<evidence type="ECO:0000313" key="2">
    <source>
        <dbReference type="EMBL" id="RDI75774.1"/>
    </source>
</evidence>
<dbReference type="RefSeq" id="WP_181813269.1">
    <property type="nucleotide sequence ID" value="NZ_QQZY01000001.1"/>
</dbReference>
<name>A0A7M2Z1U1_9ACTN</name>
<dbReference type="EMBL" id="QQZY01000001">
    <property type="protein sequence ID" value="RDI75774.1"/>
    <property type="molecule type" value="Genomic_DNA"/>
</dbReference>
<protein>
    <submittedName>
        <fullName evidence="2">Methyltransferase domain</fullName>
    </submittedName>
</protein>
<dbReference type="CDD" id="cd02440">
    <property type="entry name" value="AdoMet_MTases"/>
    <property type="match status" value="1"/>
</dbReference>
<organism evidence="2 3">
    <name type="scientific">Gaiella occulta</name>
    <dbReference type="NCBI Taxonomy" id="1002870"/>
    <lineage>
        <taxon>Bacteria</taxon>
        <taxon>Bacillati</taxon>
        <taxon>Actinomycetota</taxon>
        <taxon>Thermoleophilia</taxon>
        <taxon>Gaiellales</taxon>
        <taxon>Gaiellaceae</taxon>
        <taxon>Gaiella</taxon>
    </lineage>
</organism>
<dbReference type="Proteomes" id="UP000254134">
    <property type="component" value="Unassembled WGS sequence"/>
</dbReference>
<keyword evidence="2" id="KW-0808">Transferase</keyword>
<dbReference type="Gene3D" id="3.40.50.150">
    <property type="entry name" value="Vaccinia Virus protein VP39"/>
    <property type="match status" value="1"/>
</dbReference>
<evidence type="ECO:0000313" key="3">
    <source>
        <dbReference type="Proteomes" id="UP000254134"/>
    </source>
</evidence>
<accession>A0A7M2Z1U1</accession>
<dbReference type="AlphaFoldDB" id="A0A7M2Z1U1"/>
<dbReference type="GO" id="GO:0008757">
    <property type="term" value="F:S-adenosylmethionine-dependent methyltransferase activity"/>
    <property type="evidence" value="ECO:0007669"/>
    <property type="project" value="InterPro"/>
</dbReference>
<dbReference type="GO" id="GO:0032259">
    <property type="term" value="P:methylation"/>
    <property type="evidence" value="ECO:0007669"/>
    <property type="project" value="UniProtKB-KW"/>
</dbReference>
<proteinExistence type="predicted"/>
<feature type="domain" description="Methyltransferase type 11" evidence="1">
    <location>
        <begin position="50"/>
        <end position="131"/>
    </location>
</feature>
<reference evidence="3" key="2">
    <citation type="journal article" date="2019" name="MicrobiologyOpen">
        <title>High-quality draft genome sequence of Gaiella occulta isolated from a 150 meter deep mineral water borehole and comparison with the genome sequences of other deep-branching lineages of the phylum Actinobacteria.</title>
        <authorList>
            <person name="Severino R."/>
            <person name="Froufe H.J.C."/>
            <person name="Barroso C."/>
            <person name="Albuquerque L."/>
            <person name="Lobo-da-Cunha A."/>
            <person name="da Costa M.S."/>
            <person name="Egas C."/>
        </authorList>
    </citation>
    <scope>NUCLEOTIDE SEQUENCE [LARGE SCALE GENOMIC DNA]</scope>
    <source>
        <strain evidence="3">F2-233</strain>
    </source>
</reference>
<dbReference type="Pfam" id="PF08241">
    <property type="entry name" value="Methyltransf_11"/>
    <property type="match status" value="1"/>
</dbReference>
<reference evidence="2 3" key="1">
    <citation type="submission" date="2018-07" db="EMBL/GenBank/DDBJ databases">
        <title>High-quality-draft genome sequence of Gaiella occulta.</title>
        <authorList>
            <person name="Severino R."/>
            <person name="Froufe H.J.C."/>
            <person name="Rainey F.A."/>
            <person name="Barroso C."/>
            <person name="Albuquerque L."/>
            <person name="Lobo-Da-Cunha A."/>
            <person name="Da Costa M.S."/>
            <person name="Egas C."/>
        </authorList>
    </citation>
    <scope>NUCLEOTIDE SEQUENCE [LARGE SCALE GENOMIC DNA]</scope>
    <source>
        <strain evidence="2 3">F2-233</strain>
    </source>
</reference>
<comment type="caution">
    <text evidence="2">The sequence shown here is derived from an EMBL/GenBank/DDBJ whole genome shotgun (WGS) entry which is preliminary data.</text>
</comment>
<keyword evidence="2" id="KW-0489">Methyltransferase</keyword>
<sequence length="205" mass="22869">MKVVDAVSLRSRRRKLRLFLDEMRPTPETTVLDVGADEVGFGGEGGESGCSTHNFFEEHYPWPGQITALGLHDGVRFRERHPAIAYVRGDACALPFPDGSFDVVFSNAVIEHVGARVRQQAFVEEAVRVGRRVFITTPNRRFPLELHTRLPLVHWLPDGAAHRAYDLAGKGWAKENHLLGPDDLRSLFPVPVRIVNLGMTLVAIT</sequence>
<evidence type="ECO:0000259" key="1">
    <source>
        <dbReference type="Pfam" id="PF08241"/>
    </source>
</evidence>
<dbReference type="SUPFAM" id="SSF53335">
    <property type="entry name" value="S-adenosyl-L-methionine-dependent methyltransferases"/>
    <property type="match status" value="1"/>
</dbReference>
<keyword evidence="3" id="KW-1185">Reference proteome</keyword>
<gene>
    <name evidence="2" type="ORF">Gocc_0193</name>
</gene>
<dbReference type="InterPro" id="IPR029063">
    <property type="entry name" value="SAM-dependent_MTases_sf"/>
</dbReference>